<dbReference type="FunFam" id="3.30.2130.10:FF:000002">
    <property type="entry name" value="Aspartokinase"/>
    <property type="match status" value="1"/>
</dbReference>
<evidence type="ECO:0000256" key="7">
    <source>
        <dbReference type="ARBA" id="ARBA00022741"/>
    </source>
</evidence>
<dbReference type="UniPathway" id="UPA00050">
    <property type="reaction ID" value="UER00461"/>
</dbReference>
<accession>A0A381NX94</accession>
<dbReference type="EC" id="2.7.2.4" evidence="4"/>
<dbReference type="Pfam" id="PF22468">
    <property type="entry name" value="ACT_9"/>
    <property type="match status" value="2"/>
</dbReference>
<dbReference type="Gene3D" id="3.40.1160.10">
    <property type="entry name" value="Acetylglutamate kinase-like"/>
    <property type="match status" value="1"/>
</dbReference>
<comment type="pathway">
    <text evidence="2">Amino-acid biosynthesis; L-threonine biosynthesis; L-threonine from L-aspartate: step 1/5.</text>
</comment>
<dbReference type="InterPro" id="IPR001048">
    <property type="entry name" value="Asp/Glu/Uridylate_kinase"/>
</dbReference>
<dbReference type="GO" id="GO:0005829">
    <property type="term" value="C:cytosol"/>
    <property type="evidence" value="ECO:0007669"/>
    <property type="project" value="TreeGrafter"/>
</dbReference>
<dbReference type="PANTHER" id="PTHR21499:SF3">
    <property type="entry name" value="ASPARTOKINASE"/>
    <property type="match status" value="1"/>
</dbReference>
<evidence type="ECO:0000256" key="9">
    <source>
        <dbReference type="ARBA" id="ARBA00022840"/>
    </source>
</evidence>
<dbReference type="NCBIfam" id="NF005155">
    <property type="entry name" value="PRK06635.1-4"/>
    <property type="match status" value="1"/>
</dbReference>
<organism evidence="13">
    <name type="scientific">marine metagenome</name>
    <dbReference type="NCBI Taxonomy" id="408172"/>
    <lineage>
        <taxon>unclassified sequences</taxon>
        <taxon>metagenomes</taxon>
        <taxon>ecological metagenomes</taxon>
    </lineage>
</organism>
<evidence type="ECO:0000256" key="5">
    <source>
        <dbReference type="ARBA" id="ARBA00022605"/>
    </source>
</evidence>
<evidence type="ECO:0000256" key="10">
    <source>
        <dbReference type="ARBA" id="ARBA00023154"/>
    </source>
</evidence>
<feature type="domain" description="ACT" evidence="12">
    <location>
        <begin position="362"/>
        <end position="421"/>
    </location>
</feature>
<dbReference type="GO" id="GO:0009088">
    <property type="term" value="P:threonine biosynthetic process"/>
    <property type="evidence" value="ECO:0007669"/>
    <property type="project" value="UniProtKB-UniPathway"/>
</dbReference>
<keyword evidence="5" id="KW-0028">Amino-acid biosynthesis</keyword>
<dbReference type="PROSITE" id="PS51671">
    <property type="entry name" value="ACT"/>
    <property type="match status" value="2"/>
</dbReference>
<dbReference type="InterPro" id="IPR045865">
    <property type="entry name" value="ACT-like_dom_sf"/>
</dbReference>
<gene>
    <name evidence="13" type="ORF">METZ01_LOCUS12100</name>
</gene>
<dbReference type="GO" id="GO:0005524">
    <property type="term" value="F:ATP binding"/>
    <property type="evidence" value="ECO:0007669"/>
    <property type="project" value="UniProtKB-KW"/>
</dbReference>
<dbReference type="InterPro" id="IPR005260">
    <property type="entry name" value="Asp_kin_monofn"/>
</dbReference>
<dbReference type="FunFam" id="3.40.1160.10:FF:000002">
    <property type="entry name" value="Aspartokinase"/>
    <property type="match status" value="1"/>
</dbReference>
<evidence type="ECO:0000256" key="8">
    <source>
        <dbReference type="ARBA" id="ARBA00022777"/>
    </source>
</evidence>
<comment type="similarity">
    <text evidence="3">Belongs to the aspartokinase family.</text>
</comment>
<dbReference type="NCBIfam" id="TIGR00657">
    <property type="entry name" value="asp_kinases"/>
    <property type="match status" value="1"/>
</dbReference>
<evidence type="ECO:0000256" key="4">
    <source>
        <dbReference type="ARBA" id="ARBA00013059"/>
    </source>
</evidence>
<dbReference type="PIRSF" id="PIRSF000726">
    <property type="entry name" value="Asp_kin"/>
    <property type="match status" value="1"/>
</dbReference>
<dbReference type="PANTHER" id="PTHR21499">
    <property type="entry name" value="ASPARTATE KINASE"/>
    <property type="match status" value="1"/>
</dbReference>
<feature type="domain" description="ACT" evidence="12">
    <location>
        <begin position="282"/>
        <end position="356"/>
    </location>
</feature>
<sequence>MTRNHLGHLTSTQVPSNPVALLVQKFGGTSVADADRMREVADHVKRTRTRGDDVVLVVSAMGKETDELLRLADEVNDDPSGREMDMLITSGERKAIALMCLALHSAGVPADSFTGNQAGFETDSNHRNAKILSVDPHRVRDSIDKGRVAVVAGAQGMSTDNNVTFLGRGGSDTTAVALAHGLGADACELYTDVSGVFTTDPRVCPAAKRMESISFDELLEMTAVGCPKPAMRSVEVARAFGVPLHVRSAYTWEPGTWVLEEDPEMERAIITGVVPDTSQAKITLSGVQDEPGLAARVFRTLANASVNVDMIVQNVSETDRTDISFTVPLEDLEVATSTCETLAGELGFGGVTADPNLGRVSVVGAGMASNPGVAATMFETLAENNVNIEMIATSPIRISCVVAEDDVDRATAALHTAYGLD</sequence>
<evidence type="ECO:0000256" key="11">
    <source>
        <dbReference type="ARBA" id="ARBA00047872"/>
    </source>
</evidence>
<dbReference type="AlphaFoldDB" id="A0A381NX94"/>
<dbReference type="InterPro" id="IPR041740">
    <property type="entry name" value="AKii-LysC-BS"/>
</dbReference>
<dbReference type="GO" id="GO:0004072">
    <property type="term" value="F:aspartate kinase activity"/>
    <property type="evidence" value="ECO:0007669"/>
    <property type="project" value="UniProtKB-EC"/>
</dbReference>
<dbReference type="SUPFAM" id="SSF53633">
    <property type="entry name" value="Carbamate kinase-like"/>
    <property type="match status" value="1"/>
</dbReference>
<keyword evidence="8" id="KW-0418">Kinase</keyword>
<evidence type="ECO:0000256" key="6">
    <source>
        <dbReference type="ARBA" id="ARBA00022679"/>
    </source>
</evidence>
<dbReference type="GO" id="GO:0009089">
    <property type="term" value="P:lysine biosynthetic process via diaminopimelate"/>
    <property type="evidence" value="ECO:0007669"/>
    <property type="project" value="InterPro"/>
</dbReference>
<proteinExistence type="inferred from homology"/>
<dbReference type="UniPathway" id="UPA00051">
    <property type="reaction ID" value="UER00462"/>
</dbReference>
<dbReference type="Pfam" id="PF00696">
    <property type="entry name" value="AA_kinase"/>
    <property type="match status" value="1"/>
</dbReference>
<dbReference type="CDD" id="cd04261">
    <property type="entry name" value="AAK_AKii-LysC-BS"/>
    <property type="match status" value="1"/>
</dbReference>
<evidence type="ECO:0000256" key="2">
    <source>
        <dbReference type="ARBA" id="ARBA00005139"/>
    </source>
</evidence>
<comment type="catalytic activity">
    <reaction evidence="11">
        <text>L-aspartate + ATP = 4-phospho-L-aspartate + ADP</text>
        <dbReference type="Rhea" id="RHEA:23776"/>
        <dbReference type="ChEBI" id="CHEBI:29991"/>
        <dbReference type="ChEBI" id="CHEBI:30616"/>
        <dbReference type="ChEBI" id="CHEBI:57535"/>
        <dbReference type="ChEBI" id="CHEBI:456216"/>
        <dbReference type="EC" id="2.7.2.4"/>
    </reaction>
</comment>
<evidence type="ECO:0000259" key="12">
    <source>
        <dbReference type="PROSITE" id="PS51671"/>
    </source>
</evidence>
<keyword evidence="7" id="KW-0547">Nucleotide-binding</keyword>
<evidence type="ECO:0000256" key="1">
    <source>
        <dbReference type="ARBA" id="ARBA00004986"/>
    </source>
</evidence>
<dbReference type="InterPro" id="IPR054352">
    <property type="entry name" value="ACT_Aspartokinase"/>
</dbReference>
<dbReference type="Gene3D" id="3.30.2130.10">
    <property type="entry name" value="VC0802-like"/>
    <property type="match status" value="1"/>
</dbReference>
<dbReference type="InterPro" id="IPR001341">
    <property type="entry name" value="Asp_kinase"/>
</dbReference>
<dbReference type="PROSITE" id="PS00324">
    <property type="entry name" value="ASPARTOKINASE"/>
    <property type="match status" value="1"/>
</dbReference>
<dbReference type="InterPro" id="IPR002912">
    <property type="entry name" value="ACT_dom"/>
</dbReference>
<dbReference type="GO" id="GO:0009090">
    <property type="term" value="P:homoserine biosynthetic process"/>
    <property type="evidence" value="ECO:0007669"/>
    <property type="project" value="TreeGrafter"/>
</dbReference>
<dbReference type="SUPFAM" id="SSF55021">
    <property type="entry name" value="ACT-like"/>
    <property type="match status" value="2"/>
</dbReference>
<reference evidence="13" key="1">
    <citation type="submission" date="2018-05" db="EMBL/GenBank/DDBJ databases">
        <authorList>
            <person name="Lanie J.A."/>
            <person name="Ng W.-L."/>
            <person name="Kazmierczak K.M."/>
            <person name="Andrzejewski T.M."/>
            <person name="Davidsen T.M."/>
            <person name="Wayne K.J."/>
            <person name="Tettelin H."/>
            <person name="Glass J.I."/>
            <person name="Rusch D."/>
            <person name="Podicherti R."/>
            <person name="Tsui H.-C.T."/>
            <person name="Winkler M.E."/>
        </authorList>
    </citation>
    <scope>NUCLEOTIDE SEQUENCE</scope>
</reference>
<evidence type="ECO:0000256" key="3">
    <source>
        <dbReference type="ARBA" id="ARBA00010122"/>
    </source>
</evidence>
<dbReference type="EMBL" id="UINC01000666">
    <property type="protein sequence ID" value="SUZ59246.1"/>
    <property type="molecule type" value="Genomic_DNA"/>
</dbReference>
<keyword evidence="6" id="KW-0808">Transferase</keyword>
<keyword evidence="9" id="KW-0067">ATP-binding</keyword>
<protein>
    <recommendedName>
        <fullName evidence="4">aspartate kinase</fullName>
        <ecNumber evidence="4">2.7.2.4</ecNumber>
    </recommendedName>
</protein>
<name>A0A381NX94_9ZZZZ</name>
<comment type="pathway">
    <text evidence="1">Amino-acid biosynthesis; L-methionine biosynthesis via de novo pathway; L-homoserine from L-aspartate: step 1/3.</text>
</comment>
<dbReference type="NCBIfam" id="NF005154">
    <property type="entry name" value="PRK06635.1-2"/>
    <property type="match status" value="1"/>
</dbReference>
<dbReference type="InterPro" id="IPR036393">
    <property type="entry name" value="AceGlu_kinase-like_sf"/>
</dbReference>
<dbReference type="CDD" id="cd04923">
    <property type="entry name" value="ACT_AK-LysC-DapG-like_2"/>
    <property type="match status" value="1"/>
</dbReference>
<dbReference type="InterPro" id="IPR018042">
    <property type="entry name" value="Aspartate_kinase_CS"/>
</dbReference>
<evidence type="ECO:0000313" key="13">
    <source>
        <dbReference type="EMBL" id="SUZ59246.1"/>
    </source>
</evidence>
<dbReference type="CDD" id="cd04913">
    <property type="entry name" value="ACT_AKii-LysC-BS-like_1"/>
    <property type="match status" value="1"/>
</dbReference>
<keyword evidence="10" id="KW-0457">Lysine biosynthesis</keyword>